<protein>
    <submittedName>
        <fullName evidence="2">Uncharacterized protein</fullName>
    </submittedName>
</protein>
<comment type="caution">
    <text evidence="2">The sequence shown here is derived from an EMBL/GenBank/DDBJ whole genome shotgun (WGS) entry which is preliminary data.</text>
</comment>
<keyword evidence="3" id="KW-1185">Reference proteome</keyword>
<accession>A0A0F8AY90</accession>
<gene>
    <name evidence="2" type="ORF">FK85_26455</name>
</gene>
<evidence type="ECO:0000313" key="3">
    <source>
        <dbReference type="Proteomes" id="UP000053331"/>
    </source>
</evidence>
<dbReference type="Proteomes" id="UP000053331">
    <property type="component" value="Unassembled WGS sequence"/>
</dbReference>
<evidence type="ECO:0000256" key="1">
    <source>
        <dbReference type="SAM" id="MobiDB-lite"/>
    </source>
</evidence>
<dbReference type="EMBL" id="JNFH02000024">
    <property type="protein sequence ID" value="KKF39705.1"/>
    <property type="molecule type" value="Genomic_DNA"/>
</dbReference>
<evidence type="ECO:0000313" key="2">
    <source>
        <dbReference type="EMBL" id="KKF39705.1"/>
    </source>
</evidence>
<reference evidence="2 3" key="1">
    <citation type="journal article" date="2015" name="Genome Announc.">
        <title>Draft genome sequence of a Halorubrum H3 strain isolated from the burlinskoye salt lake (Altai Krai, Russia).</title>
        <authorList>
            <person name="Rozanov A.S."/>
            <person name="Bryanskaya A.V."/>
            <person name="Malup T.K."/>
            <person name="Kotenko A.V."/>
            <person name="Peltek S.E."/>
        </authorList>
    </citation>
    <scope>NUCLEOTIDE SEQUENCE [LARGE SCALE GENOMIC DNA]</scope>
    <source>
        <strain evidence="2 3">H3</strain>
    </source>
</reference>
<name>A0A0F8AY90_9EURY</name>
<organism evidence="2 3">
    <name type="scientific">Halorubrum saccharovorum</name>
    <dbReference type="NCBI Taxonomy" id="2248"/>
    <lineage>
        <taxon>Archaea</taxon>
        <taxon>Methanobacteriati</taxon>
        <taxon>Methanobacteriota</taxon>
        <taxon>Stenosarchaea group</taxon>
        <taxon>Halobacteria</taxon>
        <taxon>Halobacteriales</taxon>
        <taxon>Haloferacaceae</taxon>
        <taxon>Halorubrum</taxon>
    </lineage>
</organism>
<proteinExistence type="predicted"/>
<feature type="region of interest" description="Disordered" evidence="1">
    <location>
        <begin position="1"/>
        <end position="40"/>
    </location>
</feature>
<dbReference type="AlphaFoldDB" id="A0A0F8AY90"/>
<sequence>MNVTASRSFRLCDDAAETRPFPSPRKNSETDELGNRSTGDRRARLLQALEDELLDVVAELVDRDLL</sequence>